<proteinExistence type="predicted"/>
<feature type="compositionally biased region" description="Polar residues" evidence="1">
    <location>
        <begin position="257"/>
        <end position="269"/>
    </location>
</feature>
<feature type="region of interest" description="Disordered" evidence="1">
    <location>
        <begin position="257"/>
        <end position="276"/>
    </location>
</feature>
<name>A0A8S1KYW5_PARPR</name>
<dbReference type="Proteomes" id="UP000688137">
    <property type="component" value="Unassembled WGS sequence"/>
</dbReference>
<evidence type="ECO:0000313" key="3">
    <source>
        <dbReference type="Proteomes" id="UP000688137"/>
    </source>
</evidence>
<evidence type="ECO:0000256" key="1">
    <source>
        <dbReference type="SAM" id="MobiDB-lite"/>
    </source>
</evidence>
<organism evidence="2 3">
    <name type="scientific">Paramecium primaurelia</name>
    <dbReference type="NCBI Taxonomy" id="5886"/>
    <lineage>
        <taxon>Eukaryota</taxon>
        <taxon>Sar</taxon>
        <taxon>Alveolata</taxon>
        <taxon>Ciliophora</taxon>
        <taxon>Intramacronucleata</taxon>
        <taxon>Oligohymenophorea</taxon>
        <taxon>Peniculida</taxon>
        <taxon>Parameciidae</taxon>
        <taxon>Paramecium</taxon>
    </lineage>
</organism>
<dbReference type="AlphaFoldDB" id="A0A8S1KYW5"/>
<accession>A0A8S1KYW5</accession>
<gene>
    <name evidence="2" type="ORF">PPRIM_AZ9-3.1.T0300266</name>
</gene>
<comment type="caution">
    <text evidence="2">The sequence shown here is derived from an EMBL/GenBank/DDBJ whole genome shotgun (WGS) entry which is preliminary data.</text>
</comment>
<dbReference type="EMBL" id="CAJJDM010000029">
    <property type="protein sequence ID" value="CAD8060699.1"/>
    <property type="molecule type" value="Genomic_DNA"/>
</dbReference>
<evidence type="ECO:0000313" key="2">
    <source>
        <dbReference type="EMBL" id="CAD8060699.1"/>
    </source>
</evidence>
<dbReference type="OMA" id="MFDEQSL"/>
<sequence>MQSFINQCQIVIKISTNYVSSELENLKSKELILVEEYNMGNEYESEDLNFSNQINQLIIHFRNYILHNYLRKLVEKVLQLFEKIFLKNDNNQDQLEDILGNLIITLEYIQQKLVNYGDLQILKKQIDNLLNFKIQSTKLQVSPIILDLFNLQVLRDIYLTKFQKKYGIEFENFYKNYRKLSFDFEDENKPAKIDTNNLNQETKNTKQSKKIEQNYSIIITPDSDSCIPSQQNQIHNLLEMNSINLKSKSELKINKSQLYSPQSQGSRTPNSNQNKNFFSSQLKINQQKDNQSIIEQFIQQKEKDSDSDQLPKDIFDIGKIFNMNSKKQIKGYDMFDEQSLFILRNYLDSKYTSNKLEISNDLSQLINYKQIQ</sequence>
<protein>
    <submittedName>
        <fullName evidence="2">Uncharacterized protein</fullName>
    </submittedName>
</protein>
<reference evidence="2" key="1">
    <citation type="submission" date="2021-01" db="EMBL/GenBank/DDBJ databases">
        <authorList>
            <consortium name="Genoscope - CEA"/>
            <person name="William W."/>
        </authorList>
    </citation>
    <scope>NUCLEOTIDE SEQUENCE</scope>
</reference>
<keyword evidence="3" id="KW-1185">Reference proteome</keyword>